<reference evidence="3" key="1">
    <citation type="journal article" date="2019" name="Int. J. Syst. Evol. Microbiol.">
        <title>The Global Catalogue of Microorganisms (GCM) 10K type strain sequencing project: providing services to taxonomists for standard genome sequencing and annotation.</title>
        <authorList>
            <consortium name="The Broad Institute Genomics Platform"/>
            <consortium name="The Broad Institute Genome Sequencing Center for Infectious Disease"/>
            <person name="Wu L."/>
            <person name="Ma J."/>
        </authorList>
    </citation>
    <scope>NUCLEOTIDE SEQUENCE [LARGE SCALE GENOMIC DNA]</scope>
    <source>
        <strain evidence="3">CGMCC 1.13681</strain>
    </source>
</reference>
<dbReference type="EC" id="2.3.1.-" evidence="2"/>
<keyword evidence="2" id="KW-0012">Acyltransferase</keyword>
<dbReference type="SUPFAM" id="SSF55729">
    <property type="entry name" value="Acyl-CoA N-acyltransferases (Nat)"/>
    <property type="match status" value="1"/>
</dbReference>
<dbReference type="InterPro" id="IPR000182">
    <property type="entry name" value="GNAT_dom"/>
</dbReference>
<dbReference type="Proteomes" id="UP001596413">
    <property type="component" value="Unassembled WGS sequence"/>
</dbReference>
<sequence>MSFPYDDARPQLLLDARAPSAAPRRLPAGVTVRVVAAGDPGLASALAVTRVAYGDPGTVAGIARALAETGELAEVAEGVRYGRRIVAAAFDADDVALAAAHCSPDGEVHTVGTLPAARRLGLAYEVTRVLLDEARGRGQRAFHLTAETPEAELLYASLGFRKSG</sequence>
<protein>
    <submittedName>
        <fullName evidence="2">GNAT family N-acetyltransferase</fullName>
        <ecNumber evidence="2">2.3.1.-</ecNumber>
    </submittedName>
</protein>
<dbReference type="Gene3D" id="3.40.630.30">
    <property type="match status" value="1"/>
</dbReference>
<evidence type="ECO:0000313" key="3">
    <source>
        <dbReference type="Proteomes" id="UP001596413"/>
    </source>
</evidence>
<feature type="domain" description="N-acetyltransferase" evidence="1">
    <location>
        <begin position="46"/>
        <end position="164"/>
    </location>
</feature>
<dbReference type="RefSeq" id="WP_386411560.1">
    <property type="nucleotide sequence ID" value="NZ_JBHSZO010000003.1"/>
</dbReference>
<evidence type="ECO:0000259" key="1">
    <source>
        <dbReference type="PROSITE" id="PS51186"/>
    </source>
</evidence>
<accession>A0ABW2GBH5</accession>
<dbReference type="InterPro" id="IPR013653">
    <property type="entry name" value="GCN5-like_dom"/>
</dbReference>
<dbReference type="Pfam" id="PF08445">
    <property type="entry name" value="FR47"/>
    <property type="match status" value="1"/>
</dbReference>
<keyword evidence="3" id="KW-1185">Reference proteome</keyword>
<proteinExistence type="predicted"/>
<organism evidence="2 3">
    <name type="scientific">Streptomyces polyrhachis</name>
    <dbReference type="NCBI Taxonomy" id="1282885"/>
    <lineage>
        <taxon>Bacteria</taxon>
        <taxon>Bacillati</taxon>
        <taxon>Actinomycetota</taxon>
        <taxon>Actinomycetes</taxon>
        <taxon>Kitasatosporales</taxon>
        <taxon>Streptomycetaceae</taxon>
        <taxon>Streptomyces</taxon>
    </lineage>
</organism>
<dbReference type="PROSITE" id="PS51186">
    <property type="entry name" value="GNAT"/>
    <property type="match status" value="1"/>
</dbReference>
<dbReference type="GO" id="GO:0016746">
    <property type="term" value="F:acyltransferase activity"/>
    <property type="evidence" value="ECO:0007669"/>
    <property type="project" value="UniProtKB-KW"/>
</dbReference>
<dbReference type="InterPro" id="IPR016181">
    <property type="entry name" value="Acyl_CoA_acyltransferase"/>
</dbReference>
<name>A0ABW2GBH5_9ACTN</name>
<keyword evidence="2" id="KW-0808">Transferase</keyword>
<dbReference type="EMBL" id="JBHSZO010000003">
    <property type="protein sequence ID" value="MFC7217127.1"/>
    <property type="molecule type" value="Genomic_DNA"/>
</dbReference>
<comment type="caution">
    <text evidence="2">The sequence shown here is derived from an EMBL/GenBank/DDBJ whole genome shotgun (WGS) entry which is preliminary data.</text>
</comment>
<gene>
    <name evidence="2" type="ORF">ACFQLX_02910</name>
</gene>
<evidence type="ECO:0000313" key="2">
    <source>
        <dbReference type="EMBL" id="MFC7217127.1"/>
    </source>
</evidence>